<dbReference type="AlphaFoldDB" id="A0A0E9XPW9"/>
<reference evidence="1" key="2">
    <citation type="journal article" date="2015" name="Fish Shellfish Immunol.">
        <title>Early steps in the European eel (Anguilla anguilla)-Vibrio vulnificus interaction in the gills: Role of the RtxA13 toxin.</title>
        <authorList>
            <person name="Callol A."/>
            <person name="Pajuelo D."/>
            <person name="Ebbesson L."/>
            <person name="Teles M."/>
            <person name="MacKenzie S."/>
            <person name="Amaro C."/>
        </authorList>
    </citation>
    <scope>NUCLEOTIDE SEQUENCE</scope>
</reference>
<protein>
    <submittedName>
        <fullName evidence="1">Uncharacterized protein</fullName>
    </submittedName>
</protein>
<accession>A0A0E9XPW9</accession>
<evidence type="ECO:0000313" key="1">
    <source>
        <dbReference type="EMBL" id="JAI03886.1"/>
    </source>
</evidence>
<sequence length="107" mass="12075">MIYIFRLGYMLSVQGNILYFDCILNRSVISGYALKIHRLVYATPPMTCTIAYRIEVPKPNGTGLKQFGKSLSNSEAHRGEKICRIAADRRSLSRKASLQAQCLSVYK</sequence>
<proteinExistence type="predicted"/>
<dbReference type="EMBL" id="GBXM01004692">
    <property type="protein sequence ID" value="JAI03886.1"/>
    <property type="molecule type" value="Transcribed_RNA"/>
</dbReference>
<reference evidence="1" key="1">
    <citation type="submission" date="2014-11" db="EMBL/GenBank/DDBJ databases">
        <authorList>
            <person name="Amaro Gonzalez C."/>
        </authorList>
    </citation>
    <scope>NUCLEOTIDE SEQUENCE</scope>
</reference>
<name>A0A0E9XPW9_ANGAN</name>
<organism evidence="1">
    <name type="scientific">Anguilla anguilla</name>
    <name type="common">European freshwater eel</name>
    <name type="synonym">Muraena anguilla</name>
    <dbReference type="NCBI Taxonomy" id="7936"/>
    <lineage>
        <taxon>Eukaryota</taxon>
        <taxon>Metazoa</taxon>
        <taxon>Chordata</taxon>
        <taxon>Craniata</taxon>
        <taxon>Vertebrata</taxon>
        <taxon>Euteleostomi</taxon>
        <taxon>Actinopterygii</taxon>
        <taxon>Neopterygii</taxon>
        <taxon>Teleostei</taxon>
        <taxon>Anguilliformes</taxon>
        <taxon>Anguillidae</taxon>
        <taxon>Anguilla</taxon>
    </lineage>
</organism>